<accession>A0A9E2NZ68</accession>
<reference evidence="2" key="2">
    <citation type="submission" date="2021-04" db="EMBL/GenBank/DDBJ databases">
        <authorList>
            <person name="Gilroy R."/>
        </authorList>
    </citation>
    <scope>NUCLEOTIDE SEQUENCE</scope>
    <source>
        <strain evidence="2">Gambia15-2214</strain>
    </source>
</reference>
<sequence length="214" mass="23641">MSMMMYVYMALCFLPVLILGIVLPLAVPGFKIRYALISVLVGLLSLIPITFIQFFVFSLPIFTSGTLVSVLITAILFNGLIEEAAKMSLMFLLPRKTIAFPQFFSMAILAGLSLGAFETIIYLLSGSLNIGIRMVTAVLIHTFCAGLSGIFVWTLKNKPTRVYFFVLAVLLHGVYNFFAGFSGGYRWLSIVAILLAALQCRICYMQIAHPEANE</sequence>
<evidence type="ECO:0000313" key="3">
    <source>
        <dbReference type="Proteomes" id="UP000823914"/>
    </source>
</evidence>
<feature type="transmembrane region" description="Helical" evidence="1">
    <location>
        <begin position="34"/>
        <end position="55"/>
    </location>
</feature>
<protein>
    <submittedName>
        <fullName evidence="2">PrsW family intramembrane metalloprotease</fullName>
    </submittedName>
</protein>
<proteinExistence type="predicted"/>
<dbReference type="GO" id="GO:0008237">
    <property type="term" value="F:metallopeptidase activity"/>
    <property type="evidence" value="ECO:0007669"/>
    <property type="project" value="UniProtKB-KW"/>
</dbReference>
<feature type="transmembrane region" description="Helical" evidence="1">
    <location>
        <begin position="162"/>
        <end position="181"/>
    </location>
</feature>
<keyword evidence="2" id="KW-0645">Protease</keyword>
<dbReference type="InterPro" id="IPR026898">
    <property type="entry name" value="PrsW"/>
</dbReference>
<dbReference type="EMBL" id="JAHLFV010000129">
    <property type="protein sequence ID" value="MBU3849995.1"/>
    <property type="molecule type" value="Genomic_DNA"/>
</dbReference>
<keyword evidence="1" id="KW-1133">Transmembrane helix</keyword>
<keyword evidence="1" id="KW-0472">Membrane</keyword>
<dbReference type="Pfam" id="PF13367">
    <property type="entry name" value="PrsW-protease"/>
    <property type="match status" value="1"/>
</dbReference>
<feature type="transmembrane region" description="Helical" evidence="1">
    <location>
        <begin position="61"/>
        <end position="81"/>
    </location>
</feature>
<feature type="transmembrane region" description="Helical" evidence="1">
    <location>
        <begin position="102"/>
        <end position="124"/>
    </location>
</feature>
<evidence type="ECO:0000313" key="2">
    <source>
        <dbReference type="EMBL" id="MBU3849995.1"/>
    </source>
</evidence>
<gene>
    <name evidence="2" type="ORF">IAA16_05475</name>
</gene>
<keyword evidence="2" id="KW-0482">Metalloprotease</keyword>
<dbReference type="AlphaFoldDB" id="A0A9E2NZ68"/>
<evidence type="ECO:0000256" key="1">
    <source>
        <dbReference type="SAM" id="Phobius"/>
    </source>
</evidence>
<keyword evidence="1" id="KW-0812">Transmembrane</keyword>
<reference evidence="2" key="1">
    <citation type="journal article" date="2021" name="PeerJ">
        <title>Extensive microbial diversity within the chicken gut microbiome revealed by metagenomics and culture.</title>
        <authorList>
            <person name="Gilroy R."/>
            <person name="Ravi A."/>
            <person name="Getino M."/>
            <person name="Pursley I."/>
            <person name="Horton D.L."/>
            <person name="Alikhan N.F."/>
            <person name="Baker D."/>
            <person name="Gharbi K."/>
            <person name="Hall N."/>
            <person name="Watson M."/>
            <person name="Adriaenssens E.M."/>
            <person name="Foster-Nyarko E."/>
            <person name="Jarju S."/>
            <person name="Secka A."/>
            <person name="Antonio M."/>
            <person name="Oren A."/>
            <person name="Chaudhuri R.R."/>
            <person name="La Ragione R."/>
            <person name="Hildebrand F."/>
            <person name="Pallen M.J."/>
        </authorList>
    </citation>
    <scope>NUCLEOTIDE SEQUENCE</scope>
    <source>
        <strain evidence="2">Gambia15-2214</strain>
    </source>
</reference>
<feature type="transmembrane region" description="Helical" evidence="1">
    <location>
        <begin position="6"/>
        <end position="27"/>
    </location>
</feature>
<feature type="transmembrane region" description="Helical" evidence="1">
    <location>
        <begin position="187"/>
        <end position="204"/>
    </location>
</feature>
<comment type="caution">
    <text evidence="2">The sequence shown here is derived from an EMBL/GenBank/DDBJ whole genome shotgun (WGS) entry which is preliminary data.</text>
</comment>
<organism evidence="2 3">
    <name type="scientific">Candidatus Treponema excrementipullorum</name>
    <dbReference type="NCBI Taxonomy" id="2838768"/>
    <lineage>
        <taxon>Bacteria</taxon>
        <taxon>Pseudomonadati</taxon>
        <taxon>Spirochaetota</taxon>
        <taxon>Spirochaetia</taxon>
        <taxon>Spirochaetales</taxon>
        <taxon>Treponemataceae</taxon>
        <taxon>Treponema</taxon>
    </lineage>
</organism>
<keyword evidence="2" id="KW-0378">Hydrolase</keyword>
<name>A0A9E2NZ68_9SPIR</name>
<feature type="transmembrane region" description="Helical" evidence="1">
    <location>
        <begin position="130"/>
        <end position="155"/>
    </location>
</feature>
<dbReference type="Proteomes" id="UP000823914">
    <property type="component" value="Unassembled WGS sequence"/>
</dbReference>